<proteinExistence type="predicted"/>
<keyword evidence="2" id="KW-1185">Reference proteome</keyword>
<evidence type="ECO:0000313" key="1">
    <source>
        <dbReference type="EMBL" id="KRN99481.1"/>
    </source>
</evidence>
<evidence type="ECO:0000313" key="2">
    <source>
        <dbReference type="Proteomes" id="UP000051886"/>
    </source>
</evidence>
<gene>
    <name evidence="1" type="ORF">IV66_GL001485</name>
</gene>
<reference evidence="1 2" key="1">
    <citation type="journal article" date="2015" name="Genome Announc.">
        <title>Expanding the biotechnology potential of lactobacilli through comparative genomics of 213 strains and associated genera.</title>
        <authorList>
            <person name="Sun Z."/>
            <person name="Harris H.M."/>
            <person name="McCann A."/>
            <person name="Guo C."/>
            <person name="Argimon S."/>
            <person name="Zhang W."/>
            <person name="Yang X."/>
            <person name="Jeffery I.B."/>
            <person name="Cooney J.C."/>
            <person name="Kagawa T.F."/>
            <person name="Liu W."/>
            <person name="Song Y."/>
            <person name="Salvetti E."/>
            <person name="Wrobel A."/>
            <person name="Rasinkangas P."/>
            <person name="Parkhill J."/>
            <person name="Rea M.C."/>
            <person name="O'Sullivan O."/>
            <person name="Ritari J."/>
            <person name="Douillard F.P."/>
            <person name="Paul Ross R."/>
            <person name="Yang R."/>
            <person name="Briner A.E."/>
            <person name="Felis G.E."/>
            <person name="de Vos W.M."/>
            <person name="Barrangou R."/>
            <person name="Klaenhammer T.R."/>
            <person name="Caufield P.W."/>
            <person name="Cui Y."/>
            <person name="Zhang H."/>
            <person name="O'Toole P.W."/>
        </authorList>
    </citation>
    <scope>NUCLEOTIDE SEQUENCE [LARGE SCALE GENOMIC DNA]</scope>
    <source>
        <strain evidence="1 2">NBRC 103219</strain>
    </source>
</reference>
<sequence length="91" mass="10865">MTSTDNLQQFARMMVDSCKYEINESHKKGTPEKAIKYLRRTENKLDQLDFGDGFTLDEKEFAVNKMRDVFEFAEHQIRHEAMRTPFIEEEE</sequence>
<comment type="caution">
    <text evidence="1">The sequence shown here is derived from an EMBL/GenBank/DDBJ whole genome shotgun (WGS) entry which is preliminary data.</text>
</comment>
<name>A0A0R2LC67_9LACO</name>
<accession>A0A0R2LC67</accession>
<organism evidence="1 2">
    <name type="scientific">Ligilactobacillus pobuzihii</name>
    <dbReference type="NCBI Taxonomy" id="449659"/>
    <lineage>
        <taxon>Bacteria</taxon>
        <taxon>Bacillati</taxon>
        <taxon>Bacillota</taxon>
        <taxon>Bacilli</taxon>
        <taxon>Lactobacillales</taxon>
        <taxon>Lactobacillaceae</taxon>
        <taxon>Ligilactobacillus</taxon>
    </lineage>
</organism>
<dbReference type="AlphaFoldDB" id="A0A0R2LC67"/>
<dbReference type="EMBL" id="JQCN01000031">
    <property type="protein sequence ID" value="KRN99481.1"/>
    <property type="molecule type" value="Genomic_DNA"/>
</dbReference>
<dbReference type="STRING" id="449659.IV66_GL001485"/>
<dbReference type="PATRIC" id="fig|449659.4.peg.1507"/>
<dbReference type="Proteomes" id="UP000051886">
    <property type="component" value="Unassembled WGS sequence"/>
</dbReference>
<dbReference type="RefSeq" id="WP_017868820.1">
    <property type="nucleotide sequence ID" value="NZ_BJYB01000024.1"/>
</dbReference>
<protein>
    <submittedName>
        <fullName evidence="1">Uncharacterized protein</fullName>
    </submittedName>
</protein>